<dbReference type="PANTHER" id="PTHR33908:SF11">
    <property type="entry name" value="MEMBRANE PROTEIN"/>
    <property type="match status" value="1"/>
</dbReference>
<proteinExistence type="predicted"/>
<name>A0A3A4RFR9_9BACT</name>
<keyword evidence="2" id="KW-1003">Cell membrane</keyword>
<keyword evidence="5 8" id="KW-0812">Transmembrane</keyword>
<feature type="transmembrane region" description="Helical" evidence="8">
    <location>
        <begin position="203"/>
        <end position="232"/>
    </location>
</feature>
<gene>
    <name evidence="9" type="ORF">C4541_02135</name>
</gene>
<evidence type="ECO:0000256" key="4">
    <source>
        <dbReference type="ARBA" id="ARBA00022679"/>
    </source>
</evidence>
<evidence type="ECO:0000256" key="1">
    <source>
        <dbReference type="ARBA" id="ARBA00004651"/>
    </source>
</evidence>
<keyword evidence="3" id="KW-0328">Glycosyltransferase</keyword>
<feature type="transmembrane region" description="Helical" evidence="8">
    <location>
        <begin position="239"/>
        <end position="258"/>
    </location>
</feature>
<evidence type="ECO:0000313" key="9">
    <source>
        <dbReference type="EMBL" id="RJP61321.1"/>
    </source>
</evidence>
<comment type="caution">
    <text evidence="9">The sequence shown here is derived from an EMBL/GenBank/DDBJ whole genome shotgun (WGS) entry which is preliminary data.</text>
</comment>
<keyword evidence="6 8" id="KW-1133">Transmembrane helix</keyword>
<evidence type="ECO:0000313" key="10">
    <source>
        <dbReference type="Proteomes" id="UP000266426"/>
    </source>
</evidence>
<sequence>MAESVEKQVQDFVVGIDNIGARAIRVVAWLLASVVLFFITFSLMTSYPIRLAHPDAIDYAQIAKNVSRGQGVTTNFIRPVSLRYFPSFEKHPELTNPPLYSLYLGMILKMFNAPSIMKGEIDRKIIFYGSGIFFILSVPLMLILANMIVPKNIAHLSVLFYITNTLVLAESITALPTVFLTVLFLIMLIPLASYDGDNLLKPVMVGFFLGLCYLTRYSFGLFAIPLFIFFFFRARKFKFLHAMMFLLAFLAVISPWLVRNYRLTGNPFFTLEFLKYKMFTEPFPGNLAWRSSLDSIADKNFNFFFFLRKITMGVKEHYSAILSLMGTFLTPFVIVAYFMSGTKSRFDKIKWIILLLFAIQLCLSALFRPGANGILPFFPIFTIIGVSLFIDLLDLKRVNPFIRLGLVTIFIVLNITPVLFGWMPKLFDETMHRKPRLYWEDNIQNIAVGVLPGSVILSDIPWATAWYGDLKSVWLPWGVEDYEDINKRARDIDGAYFSPSVLRYPQSEDKIWIKLYSYLYRYNKVPENNRFGWTWSTVFKNGDVFLSKSAILKQE</sequence>
<comment type="subcellular location">
    <subcellularLocation>
        <location evidence="1">Cell membrane</location>
        <topology evidence="1">Multi-pass membrane protein</topology>
    </subcellularLocation>
</comment>
<keyword evidence="7 8" id="KW-0472">Membrane</keyword>
<protein>
    <submittedName>
        <fullName evidence="9">Uncharacterized protein</fullName>
    </submittedName>
</protein>
<evidence type="ECO:0000256" key="5">
    <source>
        <dbReference type="ARBA" id="ARBA00022692"/>
    </source>
</evidence>
<evidence type="ECO:0000256" key="7">
    <source>
        <dbReference type="ARBA" id="ARBA00023136"/>
    </source>
</evidence>
<feature type="transmembrane region" description="Helical" evidence="8">
    <location>
        <begin position="158"/>
        <end position="191"/>
    </location>
</feature>
<dbReference type="GO" id="GO:0016763">
    <property type="term" value="F:pentosyltransferase activity"/>
    <property type="evidence" value="ECO:0007669"/>
    <property type="project" value="TreeGrafter"/>
</dbReference>
<dbReference type="GO" id="GO:0009103">
    <property type="term" value="P:lipopolysaccharide biosynthetic process"/>
    <property type="evidence" value="ECO:0007669"/>
    <property type="project" value="UniProtKB-ARBA"/>
</dbReference>
<reference evidence="9 10" key="1">
    <citation type="journal article" date="2017" name="ISME J.">
        <title>Energy and carbon metabolisms in a deep terrestrial subsurface fluid microbial community.</title>
        <authorList>
            <person name="Momper L."/>
            <person name="Jungbluth S.P."/>
            <person name="Lee M.D."/>
            <person name="Amend J.P."/>
        </authorList>
    </citation>
    <scope>NUCLEOTIDE SEQUENCE [LARGE SCALE GENOMIC DNA]</scope>
    <source>
        <strain evidence="9">SURF_26</strain>
    </source>
</reference>
<feature type="transmembrane region" description="Helical" evidence="8">
    <location>
        <begin position="404"/>
        <end position="423"/>
    </location>
</feature>
<dbReference type="EMBL" id="QZJZ01000014">
    <property type="protein sequence ID" value="RJP61321.1"/>
    <property type="molecule type" value="Genomic_DNA"/>
</dbReference>
<evidence type="ECO:0000256" key="6">
    <source>
        <dbReference type="ARBA" id="ARBA00022989"/>
    </source>
</evidence>
<evidence type="ECO:0000256" key="2">
    <source>
        <dbReference type="ARBA" id="ARBA00022475"/>
    </source>
</evidence>
<dbReference type="AlphaFoldDB" id="A0A3A4RFR9"/>
<feature type="transmembrane region" description="Helical" evidence="8">
    <location>
        <begin position="26"/>
        <end position="49"/>
    </location>
</feature>
<evidence type="ECO:0000256" key="8">
    <source>
        <dbReference type="SAM" id="Phobius"/>
    </source>
</evidence>
<feature type="transmembrane region" description="Helical" evidence="8">
    <location>
        <begin position="318"/>
        <end position="339"/>
    </location>
</feature>
<feature type="transmembrane region" description="Helical" evidence="8">
    <location>
        <begin position="125"/>
        <end position="146"/>
    </location>
</feature>
<feature type="transmembrane region" description="Helical" evidence="8">
    <location>
        <begin position="373"/>
        <end position="392"/>
    </location>
</feature>
<feature type="transmembrane region" description="Helical" evidence="8">
    <location>
        <begin position="351"/>
        <end position="367"/>
    </location>
</feature>
<accession>A0A3A4RFR9</accession>
<dbReference type="InterPro" id="IPR050297">
    <property type="entry name" value="LipidA_mod_glycosyltrf_83"/>
</dbReference>
<organism evidence="9 10">
    <name type="scientific">Candidatus Auribacter fodinae</name>
    <dbReference type="NCBI Taxonomy" id="2093366"/>
    <lineage>
        <taxon>Bacteria</taxon>
        <taxon>Pseudomonadati</taxon>
        <taxon>Candidatus Auribacterota</taxon>
        <taxon>Candidatus Auribacteria</taxon>
        <taxon>Candidatus Auribacterales</taxon>
        <taxon>Candidatus Auribacteraceae</taxon>
        <taxon>Candidatus Auribacter</taxon>
    </lineage>
</organism>
<evidence type="ECO:0000256" key="3">
    <source>
        <dbReference type="ARBA" id="ARBA00022676"/>
    </source>
</evidence>
<keyword evidence="4" id="KW-0808">Transferase</keyword>
<dbReference type="Proteomes" id="UP000266426">
    <property type="component" value="Unassembled WGS sequence"/>
</dbReference>
<dbReference type="GO" id="GO:0005886">
    <property type="term" value="C:plasma membrane"/>
    <property type="evidence" value="ECO:0007669"/>
    <property type="project" value="UniProtKB-SubCell"/>
</dbReference>
<dbReference type="PANTHER" id="PTHR33908">
    <property type="entry name" value="MANNOSYLTRANSFERASE YKCB-RELATED"/>
    <property type="match status" value="1"/>
</dbReference>